<sequence>MDTKNTFSPPELDKKSTYWISGIGQVQFKGESILIKIILYKLSELIKPSEFKFDMNQIPDWKPIVLWIDVGMISEITIGCFIHKTKILQPKKNLKKLRVTNLGLEDEKGISDFKVKSIYDFRIEDIRKDKNGKIITLPSYGFPFSKLKNLPCLHYINREKCKLYVFPCIEVIRFYFFTSSDLAYLLCGHFLKEHILVNQRLTTTYKNAKYDGSDFIQLSRNVPGEDVLTVGRIYLYEKALRAANMIRNSIFSSYSEGDGGYPKSFFPFDDSSNLEINTIEMGVIKVEGPYKGYSVEFVSKIVNCDYKFIQEGFEWYRDNDNSKADQTNADKRKGPKHEIPPEDTNELNIRRSHQPYNPSKRKKKLNLTSSRFKGAPDLNSLKYNYKTEQKTVTDNGIFQQEDSNEETLNPGISGDSKAGSATIADSPPTKKESDKERKLREDRQSYILFFNQLAERFTEDSNLEISTYSLFFDEKKWGNEPITEKMRKFSTGHKKLNQKKRQPKYVWEGKREVKFIEIQIKSSTRFYYLFDVIQRQGTADPPTLLFLINNSDYKLISKRLFQEIFLFFTNKRKIAVPKDELRHLEWSTFKREFVIRRVDKDAKEDSMEEIKTFKPAEQTYMKIYEVIKNKI</sequence>
<proteinExistence type="predicted"/>
<evidence type="ECO:0000313" key="2">
    <source>
        <dbReference type="EMBL" id="MBK6265692.1"/>
    </source>
</evidence>
<reference evidence="2" key="1">
    <citation type="submission" date="2021-01" db="EMBL/GenBank/DDBJ databases">
        <title>Marivirga aurantiaca sp. nov., isolated from intertidal surface sediments.</title>
        <authorList>
            <person name="Zhang M."/>
        </authorList>
    </citation>
    <scope>NUCLEOTIDE SEQUENCE</scope>
    <source>
        <strain evidence="2">S37H4</strain>
    </source>
</reference>
<feature type="region of interest" description="Disordered" evidence="1">
    <location>
        <begin position="392"/>
        <end position="438"/>
    </location>
</feature>
<dbReference type="Proteomes" id="UP000611723">
    <property type="component" value="Unassembled WGS sequence"/>
</dbReference>
<evidence type="ECO:0000256" key="1">
    <source>
        <dbReference type="SAM" id="MobiDB-lite"/>
    </source>
</evidence>
<evidence type="ECO:0000313" key="3">
    <source>
        <dbReference type="Proteomes" id="UP000611723"/>
    </source>
</evidence>
<feature type="compositionally biased region" description="Basic and acidic residues" evidence="1">
    <location>
        <begin position="428"/>
        <end position="438"/>
    </location>
</feature>
<comment type="caution">
    <text evidence="2">The sequence shown here is derived from an EMBL/GenBank/DDBJ whole genome shotgun (WGS) entry which is preliminary data.</text>
</comment>
<protein>
    <submittedName>
        <fullName evidence="2">Uncharacterized protein</fullName>
    </submittedName>
</protein>
<dbReference type="EMBL" id="JAEQBW010000004">
    <property type="protein sequence ID" value="MBK6265692.1"/>
    <property type="molecule type" value="Genomic_DNA"/>
</dbReference>
<feature type="region of interest" description="Disordered" evidence="1">
    <location>
        <begin position="319"/>
        <end position="373"/>
    </location>
</feature>
<keyword evidence="3" id="KW-1185">Reference proteome</keyword>
<feature type="compositionally biased region" description="Basic and acidic residues" evidence="1">
    <location>
        <begin position="319"/>
        <end position="340"/>
    </location>
</feature>
<organism evidence="2 3">
    <name type="scientific">Marivirga aurantiaca</name>
    <dbReference type="NCBI Taxonomy" id="2802615"/>
    <lineage>
        <taxon>Bacteria</taxon>
        <taxon>Pseudomonadati</taxon>
        <taxon>Bacteroidota</taxon>
        <taxon>Cytophagia</taxon>
        <taxon>Cytophagales</taxon>
        <taxon>Marivirgaceae</taxon>
        <taxon>Marivirga</taxon>
    </lineage>
</organism>
<name>A0A935C9M7_9BACT</name>
<dbReference type="AlphaFoldDB" id="A0A935C9M7"/>
<accession>A0A935C9M7</accession>
<gene>
    <name evidence="2" type="ORF">JKA74_11645</name>
</gene>
<dbReference type="RefSeq" id="WP_201431366.1">
    <property type="nucleotide sequence ID" value="NZ_JAEQBW010000004.1"/>
</dbReference>
<feature type="compositionally biased region" description="Polar residues" evidence="1">
    <location>
        <begin position="392"/>
        <end position="401"/>
    </location>
</feature>